<dbReference type="KEGG" id="mpq:ABA45_07515"/>
<organism evidence="1 2">
    <name type="scientific">Marinobacter psychrophilus</name>
    <dbReference type="NCBI Taxonomy" id="330734"/>
    <lineage>
        <taxon>Bacteria</taxon>
        <taxon>Pseudomonadati</taxon>
        <taxon>Pseudomonadota</taxon>
        <taxon>Gammaproteobacteria</taxon>
        <taxon>Pseudomonadales</taxon>
        <taxon>Marinobacteraceae</taxon>
        <taxon>Marinobacter</taxon>
    </lineage>
</organism>
<keyword evidence="2" id="KW-1185">Reference proteome</keyword>
<name>A0A0H4I012_9GAMM</name>
<dbReference type="RefSeq" id="WP_048385044.1">
    <property type="nucleotide sequence ID" value="NZ_CP011494.1"/>
</dbReference>
<protein>
    <submittedName>
        <fullName evidence="1">Alkylphosphonate utilization protein</fullName>
    </submittedName>
</protein>
<dbReference type="STRING" id="330734.ABA45_07515"/>
<dbReference type="AlphaFoldDB" id="A0A0H4I012"/>
<sequence>MTHAQAFSQSFSQTKDSTSEVADRQYWMSVLARADLSDLETYWQNLPLQPTFRHLRKPEIGMAMVRGRTGGTGSPFNLGEITLTRCVVELDGSTQGFGYVSGRSRRHAELAALFDGLMCENSRIHGPALIQPLHEQWLARREKVSRKAATTKVNFMTMVRGS</sequence>
<dbReference type="InterPro" id="IPR009609">
    <property type="entry name" value="Phosphonate_metab_PhnG"/>
</dbReference>
<evidence type="ECO:0000313" key="2">
    <source>
        <dbReference type="Proteomes" id="UP000036406"/>
    </source>
</evidence>
<dbReference type="Proteomes" id="UP000036406">
    <property type="component" value="Chromosome"/>
</dbReference>
<dbReference type="PATRIC" id="fig|330734.3.peg.1579"/>
<dbReference type="GO" id="GO:0015716">
    <property type="term" value="P:organic phosphonate transport"/>
    <property type="evidence" value="ECO:0007669"/>
    <property type="project" value="InterPro"/>
</dbReference>
<reference evidence="1 2" key="1">
    <citation type="submission" date="2015-05" db="EMBL/GenBank/DDBJ databases">
        <title>Complete genome of Marinobacter psychrophilus strain 20041T isolated from sea-ice of the Canadian Basin.</title>
        <authorList>
            <person name="Song L."/>
            <person name="Ren L."/>
            <person name="Yu Y."/>
            <person name="Wang X."/>
        </authorList>
    </citation>
    <scope>NUCLEOTIDE SEQUENCE [LARGE SCALE GENOMIC DNA]</scope>
    <source>
        <strain evidence="1 2">20041</strain>
    </source>
</reference>
<dbReference type="EMBL" id="CP011494">
    <property type="protein sequence ID" value="AKO52291.1"/>
    <property type="molecule type" value="Genomic_DNA"/>
</dbReference>
<accession>A0A0H4I012</accession>
<dbReference type="NCBIfam" id="TIGR03293">
    <property type="entry name" value="PhnG_redo"/>
    <property type="match status" value="1"/>
</dbReference>
<gene>
    <name evidence="1" type="ORF">ABA45_07515</name>
</gene>
<proteinExistence type="predicted"/>
<dbReference type="Pfam" id="PF06754">
    <property type="entry name" value="PhnG"/>
    <property type="match status" value="1"/>
</dbReference>
<dbReference type="GO" id="GO:0019634">
    <property type="term" value="P:organic phosphonate metabolic process"/>
    <property type="evidence" value="ECO:0007669"/>
    <property type="project" value="InterPro"/>
</dbReference>
<evidence type="ECO:0000313" key="1">
    <source>
        <dbReference type="EMBL" id="AKO52291.1"/>
    </source>
</evidence>